<protein>
    <submittedName>
        <fullName evidence="2">Uncharacterized protein</fullName>
    </submittedName>
</protein>
<evidence type="ECO:0000313" key="2">
    <source>
        <dbReference type="EMBL" id="MDG4981047.1"/>
    </source>
</evidence>
<evidence type="ECO:0000313" key="3">
    <source>
        <dbReference type="Proteomes" id="UP001152656"/>
    </source>
</evidence>
<feature type="transmembrane region" description="Helical" evidence="1">
    <location>
        <begin position="20"/>
        <end position="40"/>
    </location>
</feature>
<reference evidence="2" key="2">
    <citation type="journal article" date="2023" name="Food Microbiol.">
        <title>Evaluation of the fermentation potential of lactic acid bacteria isolated from herbs, fruits and vegetables as starter cultures in nut-based milk alternatives.</title>
        <authorList>
            <person name="Huang W."/>
            <person name="Dong A."/>
            <person name="Pham H.T."/>
            <person name="Zhou C."/>
            <person name="Huo Z."/>
            <person name="Watjen A.P."/>
            <person name="Prakash S."/>
            <person name="Bang-Berthelsen C.H."/>
            <person name="Turner M.S."/>
        </authorList>
    </citation>
    <scope>NUCLEOTIDE SEQUENCE</scope>
    <source>
        <strain evidence="2">581</strain>
    </source>
</reference>
<keyword evidence="1" id="KW-0472">Membrane</keyword>
<feature type="transmembrane region" description="Helical" evidence="1">
    <location>
        <begin position="75"/>
        <end position="97"/>
    </location>
</feature>
<accession>A0A9X4NC46</accession>
<sequence>MKEEIDENKEKEVIQKAYKYNIFLGIWIIAVFIIFLLQITKIITDQYLTLGFGLIILIYAIALHTQNHKLKIKSIASILVYGLNILSVIGVVLIILANQAHNLLELAVGVLLGLVTLILQVSAAIFALLSARKLRNSILIFLIIEERIQISILFFTSKYLINAIESK</sequence>
<proteinExistence type="predicted"/>
<keyword evidence="1" id="KW-1133">Transmembrane helix</keyword>
<comment type="caution">
    <text evidence="2">The sequence shown here is derived from an EMBL/GenBank/DDBJ whole genome shotgun (WGS) entry which is preliminary data.</text>
</comment>
<feature type="transmembrane region" description="Helical" evidence="1">
    <location>
        <begin position="103"/>
        <end position="129"/>
    </location>
</feature>
<dbReference type="Proteomes" id="UP001152656">
    <property type="component" value="Unassembled WGS sequence"/>
</dbReference>
<keyword evidence="1" id="KW-0812">Transmembrane</keyword>
<organism evidence="2 3">
    <name type="scientific">Lactococcus lactis</name>
    <dbReference type="NCBI Taxonomy" id="1358"/>
    <lineage>
        <taxon>Bacteria</taxon>
        <taxon>Bacillati</taxon>
        <taxon>Bacillota</taxon>
        <taxon>Bacilli</taxon>
        <taxon>Lactobacillales</taxon>
        <taxon>Streptococcaceae</taxon>
        <taxon>Lactococcus</taxon>
    </lineage>
</organism>
<evidence type="ECO:0000256" key="1">
    <source>
        <dbReference type="SAM" id="Phobius"/>
    </source>
</evidence>
<reference evidence="2" key="1">
    <citation type="submission" date="2022-10" db="EMBL/GenBank/DDBJ databases">
        <authorList>
            <person name="Turner M.S."/>
            <person name="Huang W."/>
        </authorList>
    </citation>
    <scope>NUCLEOTIDE SEQUENCE</scope>
    <source>
        <strain evidence="2">581</strain>
    </source>
</reference>
<dbReference type="AlphaFoldDB" id="A0A9X4NC46"/>
<feature type="transmembrane region" description="Helical" evidence="1">
    <location>
        <begin position="46"/>
        <end position="63"/>
    </location>
</feature>
<gene>
    <name evidence="2" type="ORF">OGZ39_05180</name>
</gene>
<dbReference type="EMBL" id="JAOWLP010000003">
    <property type="protein sequence ID" value="MDG4981047.1"/>
    <property type="molecule type" value="Genomic_DNA"/>
</dbReference>
<name>A0A9X4NC46_9LACT</name>
<dbReference type="RefSeq" id="WP_278216098.1">
    <property type="nucleotide sequence ID" value="NZ_JAOWLP010000003.1"/>
</dbReference>